<dbReference type="InterPro" id="IPR050359">
    <property type="entry name" value="bHLH_transcription_factors"/>
</dbReference>
<dbReference type="InterPro" id="IPR036638">
    <property type="entry name" value="HLH_DNA-bd_sf"/>
</dbReference>
<evidence type="ECO:0000313" key="8">
    <source>
        <dbReference type="RefSeq" id="XP_013418209.1"/>
    </source>
</evidence>
<dbReference type="GO" id="GO:0005634">
    <property type="term" value="C:nucleus"/>
    <property type="evidence" value="ECO:0007669"/>
    <property type="project" value="TreeGrafter"/>
</dbReference>
<feature type="region of interest" description="Disordered" evidence="5">
    <location>
        <begin position="1"/>
        <end position="47"/>
    </location>
</feature>
<dbReference type="Gene3D" id="4.10.280.10">
    <property type="entry name" value="Helix-loop-helix DNA-binding domain"/>
    <property type="match status" value="1"/>
</dbReference>
<dbReference type="STRING" id="7574.A0A1S3K6Z4"/>
<keyword evidence="1" id="KW-0805">Transcription regulation</keyword>
<feature type="domain" description="BHLH" evidence="6">
    <location>
        <begin position="72"/>
        <end position="126"/>
    </location>
</feature>
<dbReference type="PANTHER" id="PTHR19290">
    <property type="entry name" value="BASIC HELIX-LOOP-HELIX PROTEIN NEUROGENIN-RELATED"/>
    <property type="match status" value="1"/>
</dbReference>
<dbReference type="GO" id="GO:0045944">
    <property type="term" value="P:positive regulation of transcription by RNA polymerase II"/>
    <property type="evidence" value="ECO:0007669"/>
    <property type="project" value="TreeGrafter"/>
</dbReference>
<evidence type="ECO:0000256" key="1">
    <source>
        <dbReference type="ARBA" id="ARBA00023015"/>
    </source>
</evidence>
<dbReference type="Proteomes" id="UP000085678">
    <property type="component" value="Unplaced"/>
</dbReference>
<dbReference type="GeneID" id="106179219"/>
<protein>
    <submittedName>
        <fullName evidence="8">Oligodendrocyte transcription factor 3</fullName>
    </submittedName>
</protein>
<evidence type="ECO:0000256" key="3">
    <source>
        <dbReference type="ARBA" id="ARBA00023163"/>
    </source>
</evidence>
<organism evidence="7 8">
    <name type="scientific">Lingula anatina</name>
    <name type="common">Brachiopod</name>
    <name type="synonym">Lingula unguis</name>
    <dbReference type="NCBI Taxonomy" id="7574"/>
    <lineage>
        <taxon>Eukaryota</taxon>
        <taxon>Metazoa</taxon>
        <taxon>Spiralia</taxon>
        <taxon>Lophotrochozoa</taxon>
        <taxon>Brachiopoda</taxon>
        <taxon>Linguliformea</taxon>
        <taxon>Lingulata</taxon>
        <taxon>Lingulida</taxon>
        <taxon>Linguloidea</taxon>
        <taxon>Lingulidae</taxon>
        <taxon>Lingula</taxon>
    </lineage>
</organism>
<dbReference type="OrthoDB" id="10011855at2759"/>
<gene>
    <name evidence="8" type="primary">LOC106179219</name>
</gene>
<dbReference type="InParanoid" id="A0A1S3K6Z4"/>
<dbReference type="InterPro" id="IPR011598">
    <property type="entry name" value="bHLH_dom"/>
</dbReference>
<dbReference type="GO" id="GO:0061564">
    <property type="term" value="P:axon development"/>
    <property type="evidence" value="ECO:0007669"/>
    <property type="project" value="TreeGrafter"/>
</dbReference>
<feature type="compositionally biased region" description="Polar residues" evidence="5">
    <location>
        <begin position="1"/>
        <end position="18"/>
    </location>
</feature>
<feature type="compositionally biased region" description="Low complexity" evidence="5">
    <location>
        <begin position="19"/>
        <end position="43"/>
    </location>
</feature>
<dbReference type="FunFam" id="4.10.280.10:FF:000031">
    <property type="entry name" value="Oligodendrocyte transcription factor 3"/>
    <property type="match status" value="1"/>
</dbReference>
<evidence type="ECO:0000313" key="7">
    <source>
        <dbReference type="Proteomes" id="UP000085678"/>
    </source>
</evidence>
<evidence type="ECO:0000256" key="2">
    <source>
        <dbReference type="ARBA" id="ARBA00023125"/>
    </source>
</evidence>
<keyword evidence="3" id="KW-0804">Transcription</keyword>
<accession>A0A1S3K6Z4</accession>
<dbReference type="CDD" id="cd19725">
    <property type="entry name" value="bHLH_TS_OLIG2_like"/>
    <property type="match status" value="1"/>
</dbReference>
<dbReference type="PROSITE" id="PS50888">
    <property type="entry name" value="BHLH"/>
    <property type="match status" value="1"/>
</dbReference>
<evidence type="ECO:0000256" key="4">
    <source>
        <dbReference type="ARBA" id="ARBA00023242"/>
    </source>
</evidence>
<reference evidence="8" key="1">
    <citation type="submission" date="2025-08" db="UniProtKB">
        <authorList>
            <consortium name="RefSeq"/>
        </authorList>
    </citation>
    <scope>IDENTIFICATION</scope>
    <source>
        <tissue evidence="8">Gonads</tissue>
    </source>
</reference>
<keyword evidence="7" id="KW-1185">Reference proteome</keyword>
<evidence type="ECO:0000259" key="6">
    <source>
        <dbReference type="PROSITE" id="PS50888"/>
    </source>
</evidence>
<name>A0A1S3K6Z4_LINAN</name>
<dbReference type="GO" id="GO:0000981">
    <property type="term" value="F:DNA-binding transcription factor activity, RNA polymerase II-specific"/>
    <property type="evidence" value="ECO:0007669"/>
    <property type="project" value="TreeGrafter"/>
</dbReference>
<dbReference type="Pfam" id="PF00010">
    <property type="entry name" value="HLH"/>
    <property type="match status" value="1"/>
</dbReference>
<keyword evidence="4" id="KW-0539">Nucleus</keyword>
<sequence length="249" mass="27122">MEENPMSLNQQNNTVNEISTDSGPGSPASSTSSLTESYNSTSPVSANQALRRVRKISKSLADKCATEEELQMLRLKINGRERKRMHDLNSALDGLREVMPYAHGPSVRKLSKIATLLLARNYILMLNNSLEEMKKLISDVYSSQPNRMPIAHPAVPHPPHAHLPLTITPGAALAPHSEHFKTAPATSIPSSVSLPPPPPPSLPDRHHTSPYGPWHGIPSVPCTCAQCAFDTVRVSYATMLNGKHPLSKP</sequence>
<dbReference type="OMA" id="MHASAHG"/>
<dbReference type="KEGG" id="lak:106179219"/>
<dbReference type="GO" id="GO:0046983">
    <property type="term" value="F:protein dimerization activity"/>
    <property type="evidence" value="ECO:0007669"/>
    <property type="project" value="InterPro"/>
</dbReference>
<dbReference type="PANTHER" id="PTHR19290:SF164">
    <property type="entry name" value="BHLH DOMAIN-CONTAINING PROTEIN"/>
    <property type="match status" value="1"/>
</dbReference>
<dbReference type="AlphaFoldDB" id="A0A1S3K6Z4"/>
<dbReference type="RefSeq" id="XP_013418209.1">
    <property type="nucleotide sequence ID" value="XM_013562755.1"/>
</dbReference>
<dbReference type="GO" id="GO:0070888">
    <property type="term" value="F:E-box binding"/>
    <property type="evidence" value="ECO:0007669"/>
    <property type="project" value="TreeGrafter"/>
</dbReference>
<dbReference type="SUPFAM" id="SSF47459">
    <property type="entry name" value="HLH, helix-loop-helix DNA-binding domain"/>
    <property type="match status" value="1"/>
</dbReference>
<keyword evidence="2" id="KW-0238">DNA-binding</keyword>
<dbReference type="GO" id="GO:0007423">
    <property type="term" value="P:sensory organ development"/>
    <property type="evidence" value="ECO:0007669"/>
    <property type="project" value="TreeGrafter"/>
</dbReference>
<feature type="region of interest" description="Disordered" evidence="5">
    <location>
        <begin position="184"/>
        <end position="210"/>
    </location>
</feature>
<evidence type="ECO:0000256" key="5">
    <source>
        <dbReference type="SAM" id="MobiDB-lite"/>
    </source>
</evidence>
<proteinExistence type="predicted"/>
<dbReference type="SMART" id="SM00353">
    <property type="entry name" value="HLH"/>
    <property type="match status" value="1"/>
</dbReference>